<dbReference type="Proteomes" id="UP001310022">
    <property type="component" value="Unassembled WGS sequence"/>
</dbReference>
<evidence type="ECO:0000313" key="3">
    <source>
        <dbReference type="EMBL" id="GJM64552.1"/>
    </source>
</evidence>
<reference evidence="3 4" key="1">
    <citation type="submission" date="2021-12" db="EMBL/GenBank/DDBJ databases">
        <title>Genome sequencing of bacteria with rrn-lacking chromosome and rrn-plasmid.</title>
        <authorList>
            <person name="Anda M."/>
            <person name="Iwasaki W."/>
        </authorList>
    </citation>
    <scope>NUCLEOTIDE SEQUENCE [LARGE SCALE GENOMIC DNA]</scope>
    <source>
        <strain evidence="3 4">NBRC 15940</strain>
    </source>
</reference>
<dbReference type="EMBL" id="BQKE01000006">
    <property type="protein sequence ID" value="GJM64552.1"/>
    <property type="molecule type" value="Genomic_DNA"/>
</dbReference>
<feature type="domain" description="Initiator Rep protein WH1" evidence="2">
    <location>
        <begin position="10"/>
        <end position="149"/>
    </location>
</feature>
<dbReference type="InterPro" id="IPR000525">
    <property type="entry name" value="Initiator_Rep_WH1"/>
</dbReference>
<keyword evidence="4" id="KW-1185">Reference proteome</keyword>
<dbReference type="RefSeq" id="WP_338239613.1">
    <property type="nucleotide sequence ID" value="NZ_BQKE01000006.1"/>
</dbReference>
<evidence type="ECO:0000256" key="1">
    <source>
        <dbReference type="ARBA" id="ARBA00038283"/>
    </source>
</evidence>
<accession>A0AAN4W3P6</accession>
<organism evidence="3 4">
    <name type="scientific">Persicobacter diffluens</name>
    <dbReference type="NCBI Taxonomy" id="981"/>
    <lineage>
        <taxon>Bacteria</taxon>
        <taxon>Pseudomonadati</taxon>
        <taxon>Bacteroidota</taxon>
        <taxon>Cytophagia</taxon>
        <taxon>Cytophagales</taxon>
        <taxon>Persicobacteraceae</taxon>
        <taxon>Persicobacter</taxon>
    </lineage>
</organism>
<proteinExistence type="inferred from homology"/>
<gene>
    <name evidence="3" type="ORF">PEDI_51040</name>
</gene>
<evidence type="ECO:0000313" key="4">
    <source>
        <dbReference type="Proteomes" id="UP001310022"/>
    </source>
</evidence>
<name>A0AAN4W3P6_9BACT</name>
<comment type="caution">
    <text evidence="3">The sequence shown here is derived from an EMBL/GenBank/DDBJ whole genome shotgun (WGS) entry which is preliminary data.</text>
</comment>
<dbReference type="InterPro" id="IPR036390">
    <property type="entry name" value="WH_DNA-bd_sf"/>
</dbReference>
<protein>
    <recommendedName>
        <fullName evidence="2">Initiator Rep protein WH1 domain-containing protein</fullName>
    </recommendedName>
</protein>
<dbReference type="SUPFAM" id="SSF46785">
    <property type="entry name" value="Winged helix' DNA-binding domain"/>
    <property type="match status" value="2"/>
</dbReference>
<sequence length="447" mass="52235">MAEVNLEYSIVKSNRLVESRNHFSVVQQRILAVAFSLLQPDQEKFEWIEIPVKSLFTGKIGKSQYNLVKKAVSEMTELTVYVTGDNGYWRKVSLLEASGYDADRTVKVRFIENARDLLMGFSGEYTKYLLGNVWSFDSSYSFNVYELCKQYQKVGKRTVSIIFLRERLGLIKHKPGTRGNSMMLSEEELMKMDTKYPAFKDFEKYVLQAAQRDINTQSDLHIAYEKHKKGRSIVSLTFEIKANPKYQRPKIESLPKGAVREYGHQDEKEVYVDEYIAKQKSVKNKSAYRKKLMNDPEFEDQFQSLQKQKKQAEKAAQQKAGEQELALQIEEWKAEFNQLYKSVRLPYCQMANENSELISEFRSWYQEHGSVTDKRGILERIDAHEMKSSDWLKFGTFMIERIGTEEEKKYFLKANPQAFLEMKRSQWDAQYGVKITPAKPVFNGFDE</sequence>
<dbReference type="Gene3D" id="1.10.10.10">
    <property type="entry name" value="Winged helix-like DNA-binding domain superfamily/Winged helix DNA-binding domain"/>
    <property type="match status" value="2"/>
</dbReference>
<dbReference type="Pfam" id="PF01051">
    <property type="entry name" value="Rep3_N"/>
    <property type="match status" value="1"/>
</dbReference>
<comment type="similarity">
    <text evidence="1">Belongs to the initiator RepB protein family.</text>
</comment>
<evidence type="ECO:0000259" key="2">
    <source>
        <dbReference type="Pfam" id="PF01051"/>
    </source>
</evidence>
<dbReference type="GO" id="GO:0006270">
    <property type="term" value="P:DNA replication initiation"/>
    <property type="evidence" value="ECO:0007669"/>
    <property type="project" value="InterPro"/>
</dbReference>
<dbReference type="Pfam" id="PF21205">
    <property type="entry name" value="Rep3_C"/>
    <property type="match status" value="1"/>
</dbReference>
<dbReference type="GO" id="GO:0003887">
    <property type="term" value="F:DNA-directed DNA polymerase activity"/>
    <property type="evidence" value="ECO:0007669"/>
    <property type="project" value="InterPro"/>
</dbReference>
<dbReference type="AlphaFoldDB" id="A0AAN4W3P6"/>
<dbReference type="InterPro" id="IPR036388">
    <property type="entry name" value="WH-like_DNA-bd_sf"/>
</dbReference>